<dbReference type="InterPro" id="IPR055555">
    <property type="entry name" value="PA-PLA1_DUF7131"/>
</dbReference>
<dbReference type="InterPro" id="IPR057826">
    <property type="entry name" value="WWE_C20G8.02"/>
</dbReference>
<organism evidence="3 4">
    <name type="scientific">Kazachstania africana (strain ATCC 22294 / BCRC 22015 / CBS 2517 / CECT 1963 / NBRC 1671 / NRRL Y-8276)</name>
    <name type="common">Yeast</name>
    <name type="synonym">Kluyveromyces africanus</name>
    <dbReference type="NCBI Taxonomy" id="1071382"/>
    <lineage>
        <taxon>Eukaryota</taxon>
        <taxon>Fungi</taxon>
        <taxon>Dikarya</taxon>
        <taxon>Ascomycota</taxon>
        <taxon>Saccharomycotina</taxon>
        <taxon>Saccharomycetes</taxon>
        <taxon>Saccharomycetales</taxon>
        <taxon>Saccharomycetaceae</taxon>
        <taxon>Kazachstania</taxon>
    </lineage>
</organism>
<dbReference type="InterPro" id="IPR004177">
    <property type="entry name" value="DDHD_dom"/>
</dbReference>
<dbReference type="InParanoid" id="H2AT73"/>
<dbReference type="GO" id="GO:0008970">
    <property type="term" value="F:phospholipase A1 activity"/>
    <property type="evidence" value="ECO:0007669"/>
    <property type="project" value="EnsemblFungi"/>
</dbReference>
<dbReference type="GeneID" id="13885491"/>
<accession>H2AT73</accession>
<dbReference type="Proteomes" id="UP000005220">
    <property type="component" value="Chromosome 3"/>
</dbReference>
<dbReference type="Pfam" id="PF23463">
    <property type="entry name" value="WWE_2"/>
    <property type="match status" value="1"/>
</dbReference>
<feature type="compositionally biased region" description="Basic and acidic residues" evidence="1">
    <location>
        <begin position="247"/>
        <end position="256"/>
    </location>
</feature>
<dbReference type="PANTHER" id="PTHR23509">
    <property type="entry name" value="PA-PL1 PHOSPHOLIPASE FAMILY"/>
    <property type="match status" value="1"/>
</dbReference>
<dbReference type="PANTHER" id="PTHR23509:SF10">
    <property type="entry name" value="LD21067P"/>
    <property type="match status" value="1"/>
</dbReference>
<dbReference type="SUPFAM" id="SSF53474">
    <property type="entry name" value="alpha/beta-Hydrolases"/>
    <property type="match status" value="1"/>
</dbReference>
<dbReference type="InterPro" id="IPR029058">
    <property type="entry name" value="AB_hydrolase_fold"/>
</dbReference>
<evidence type="ECO:0000313" key="4">
    <source>
        <dbReference type="Proteomes" id="UP000005220"/>
    </source>
</evidence>
<dbReference type="GO" id="GO:0046337">
    <property type="term" value="P:phosphatidylethanolamine metabolic process"/>
    <property type="evidence" value="ECO:0007669"/>
    <property type="project" value="EnsemblFungi"/>
</dbReference>
<dbReference type="SMART" id="SM01127">
    <property type="entry name" value="DDHD"/>
    <property type="match status" value="1"/>
</dbReference>
<dbReference type="PROSITE" id="PS51043">
    <property type="entry name" value="DDHD"/>
    <property type="match status" value="1"/>
</dbReference>
<dbReference type="HOGENOM" id="CLU_007365_0_0_1"/>
<feature type="domain" description="DDHD" evidence="2">
    <location>
        <begin position="451"/>
        <end position="630"/>
    </location>
</feature>
<keyword evidence="4" id="KW-1185">Reference proteome</keyword>
<feature type="region of interest" description="Disordered" evidence="1">
    <location>
        <begin position="194"/>
        <end position="216"/>
    </location>
</feature>
<sequence>MKRVVTKIHQTVLTQRRFITTWYYATDIPKYKPYEPDYKPKIQPKSFKKFAIQDSHQLESTLKAKTDRFVQVNEDDLFTVDLQKMTLKPTYWEGPTYEVRRGIWFDSNKNPLSPQLSEELDELHGKNEHNVVLKLKGNYPEGRLIYFIDDGNVGFILKNLDGGSLILNYLKSGIGQYLPINGIKVTKYVHEQESSISDVKKTKNNNSKENPIENNTSSYLSKLTGSDLVDGISSYLSWNDVKTETEENKEFKHEMENDYQTSDSKGSPYKKNKRHVKHLILCVHGIGQTLGKKYKYINFAHTINLLRLNMKKVYSESVGIRHLNKENNMEDPENNCGIQLLPITWRHSINFEAEKNAAIASDLPSLSNLTIQGIKPFRKLLGDVAVDVLLYTDPYYKHIILEEVKDQLNKVYALYKERNPDFENLQIHLLGHSLGSLILFDILSETSRYKLDFNVSNFFCIGSPIGILKLVQRTKISPPKNNFSKLSLNGIKTNMPVCKNLYNIYHICDPVAYRVEPLINNLMSQYEQDYLPRSSTFDELTLKVMKIGGSIWDGLPMDSSKENVTSSVPKEIKLDKSLTSLLTKFNHSGRIDYAIKPNILDVDLISAIKSHVSYFEDIDIAGFLLREILSNHEITSEILVTKI</sequence>
<evidence type="ECO:0000259" key="2">
    <source>
        <dbReference type="PROSITE" id="PS51043"/>
    </source>
</evidence>
<dbReference type="Pfam" id="PF02862">
    <property type="entry name" value="DDHD"/>
    <property type="match status" value="2"/>
</dbReference>
<dbReference type="AlphaFoldDB" id="H2AT73"/>
<dbReference type="RefSeq" id="XP_003956708.1">
    <property type="nucleotide sequence ID" value="XM_003956659.1"/>
</dbReference>
<dbReference type="eggNOG" id="KOG2308">
    <property type="taxonomic scope" value="Eukaryota"/>
</dbReference>
<dbReference type="OrthoDB" id="69269at2759"/>
<dbReference type="KEGG" id="kaf:KAFR_0C05820"/>
<dbReference type="InterPro" id="IPR058055">
    <property type="entry name" value="PA-PLA1"/>
</dbReference>
<reference evidence="3 4" key="1">
    <citation type="journal article" date="2011" name="Proc. Natl. Acad. Sci. U.S.A.">
        <title>Evolutionary erosion of yeast sex chromosomes by mating-type switching accidents.</title>
        <authorList>
            <person name="Gordon J.L."/>
            <person name="Armisen D."/>
            <person name="Proux-Wera E."/>
            <person name="Oheigeartaigh S.S."/>
            <person name="Byrne K.P."/>
            <person name="Wolfe K.H."/>
        </authorList>
    </citation>
    <scope>NUCLEOTIDE SEQUENCE [LARGE SCALE GENOMIC DNA]</scope>
    <source>
        <strain evidence="4">ATCC 22294 / BCRC 22015 / CBS 2517 / CECT 1963 / NBRC 1671 / NRRL Y-8276</strain>
    </source>
</reference>
<dbReference type="GO" id="GO:0032048">
    <property type="term" value="P:cardiolipin metabolic process"/>
    <property type="evidence" value="ECO:0007669"/>
    <property type="project" value="EnsemblFungi"/>
</dbReference>
<dbReference type="STRING" id="1071382.H2AT73"/>
<dbReference type="Pfam" id="PF23465">
    <property type="entry name" value="DUF7131"/>
    <property type="match status" value="1"/>
</dbReference>
<dbReference type="GO" id="GO:0005759">
    <property type="term" value="C:mitochondrial matrix"/>
    <property type="evidence" value="ECO:0007669"/>
    <property type="project" value="EnsemblFungi"/>
</dbReference>
<dbReference type="GO" id="GO:0046872">
    <property type="term" value="F:metal ion binding"/>
    <property type="evidence" value="ECO:0007669"/>
    <property type="project" value="InterPro"/>
</dbReference>
<feature type="region of interest" description="Disordered" evidence="1">
    <location>
        <begin position="247"/>
        <end position="270"/>
    </location>
</feature>
<gene>
    <name evidence="3" type="primary">KAFR0C05820</name>
    <name evidence="3" type="ORF">KAFR_0C05820</name>
</gene>
<proteinExistence type="predicted"/>
<evidence type="ECO:0000313" key="3">
    <source>
        <dbReference type="EMBL" id="CCF57573.1"/>
    </source>
</evidence>
<dbReference type="FunCoup" id="H2AT73">
    <property type="interactions" value="3"/>
</dbReference>
<dbReference type="EMBL" id="HE650823">
    <property type="protein sequence ID" value="CCF57573.1"/>
    <property type="molecule type" value="Genomic_DNA"/>
</dbReference>
<protein>
    <recommendedName>
        <fullName evidence="2">DDHD domain-containing protein</fullName>
    </recommendedName>
</protein>
<feature type="compositionally biased region" description="Low complexity" evidence="1">
    <location>
        <begin position="204"/>
        <end position="215"/>
    </location>
</feature>
<name>H2AT73_KAZAF</name>
<evidence type="ECO:0000256" key="1">
    <source>
        <dbReference type="SAM" id="MobiDB-lite"/>
    </source>
</evidence>